<feature type="region of interest" description="Disordered" evidence="1">
    <location>
        <begin position="1"/>
        <end position="75"/>
    </location>
</feature>
<protein>
    <submittedName>
        <fullName evidence="2">Uncharacterized protein</fullName>
    </submittedName>
</protein>
<proteinExistence type="predicted"/>
<name>A0A1X7C3L5_9BACT</name>
<sequence length="320" mass="35341">MEFDENGNPIEGTAPESNDEAQDVQEVEVFETPENEIGSLFDKVEQDADGKLEAPEANSEETNVDAQPEVNQEVTPAPTFKIKVQGVEREVTADEMTRLAQQGEDYSLKMQRLNNERLRLESVQPLANAWQNDPAFRQHVMEYQRQQEQQKVQPLPEDPIEALKEEAVREAMARIEAQQHEQVQARQATERTTQISRAMHAISADELRENVMAEMSKVAPAGSALRARLNNDPDLFFPTYMETRQRLANAPKGPAPQAPAVPAGGPNGSKVVRVAPILESGGSEAPANGPTKKERARALREKAAGGDLRSAGQLFDLVDD</sequence>
<organism evidence="2 3">
    <name type="scientific">Desulfovibrio gilichinskyi</name>
    <dbReference type="NCBI Taxonomy" id="1519643"/>
    <lineage>
        <taxon>Bacteria</taxon>
        <taxon>Pseudomonadati</taxon>
        <taxon>Thermodesulfobacteriota</taxon>
        <taxon>Desulfovibrionia</taxon>
        <taxon>Desulfovibrionales</taxon>
        <taxon>Desulfovibrionaceae</taxon>
        <taxon>Desulfovibrio</taxon>
    </lineage>
</organism>
<gene>
    <name evidence="2" type="ORF">SAMN06295933_0293</name>
</gene>
<feature type="region of interest" description="Disordered" evidence="1">
    <location>
        <begin position="248"/>
        <end position="320"/>
    </location>
</feature>
<feature type="compositionally biased region" description="Polar residues" evidence="1">
    <location>
        <begin position="64"/>
        <end position="74"/>
    </location>
</feature>
<dbReference type="AlphaFoldDB" id="A0A1X7C3L5"/>
<feature type="compositionally biased region" description="Basic and acidic residues" evidence="1">
    <location>
        <begin position="42"/>
        <end position="54"/>
    </location>
</feature>
<dbReference type="Proteomes" id="UP000192906">
    <property type="component" value="Unassembled WGS sequence"/>
</dbReference>
<dbReference type="STRING" id="1519643.SAMN06295933_0293"/>
<evidence type="ECO:0000313" key="3">
    <source>
        <dbReference type="Proteomes" id="UP000192906"/>
    </source>
</evidence>
<dbReference type="RefSeq" id="WP_085097251.1">
    <property type="nucleotide sequence ID" value="NZ_FWZU01000001.1"/>
</dbReference>
<evidence type="ECO:0000313" key="2">
    <source>
        <dbReference type="EMBL" id="SME89396.1"/>
    </source>
</evidence>
<dbReference type="EMBL" id="FWZU01000001">
    <property type="protein sequence ID" value="SME89396.1"/>
    <property type="molecule type" value="Genomic_DNA"/>
</dbReference>
<keyword evidence="3" id="KW-1185">Reference proteome</keyword>
<feature type="compositionally biased region" description="Basic and acidic residues" evidence="1">
    <location>
        <begin position="291"/>
        <end position="304"/>
    </location>
</feature>
<evidence type="ECO:0000256" key="1">
    <source>
        <dbReference type="SAM" id="MobiDB-lite"/>
    </source>
</evidence>
<reference evidence="3" key="1">
    <citation type="submission" date="2017-04" db="EMBL/GenBank/DDBJ databases">
        <authorList>
            <person name="Varghese N."/>
            <person name="Submissions S."/>
        </authorList>
    </citation>
    <scope>NUCLEOTIDE SEQUENCE [LARGE SCALE GENOMIC DNA]</scope>
    <source>
        <strain evidence="3">K3S</strain>
    </source>
</reference>
<accession>A0A1X7C3L5</accession>
<feature type="compositionally biased region" description="Acidic residues" evidence="1">
    <location>
        <begin position="17"/>
        <end position="34"/>
    </location>
</feature>